<gene>
    <name evidence="1" type="ORF">LHJ74_24725</name>
</gene>
<accession>A0ABT2JYU7</accession>
<reference evidence="1 2" key="1">
    <citation type="submission" date="2021-10" db="EMBL/GenBank/DDBJ databases">
        <title>Streptomyces gossypii sp. nov., isolated from soil collected from cotton field.</title>
        <authorList>
            <person name="Ge X."/>
            <person name="Chen X."/>
            <person name="Liu W."/>
        </authorList>
    </citation>
    <scope>NUCLEOTIDE SEQUENCE [LARGE SCALE GENOMIC DNA]</scope>
    <source>
        <strain evidence="1 2">N2-109</strain>
    </source>
</reference>
<dbReference type="Pfam" id="PF09234">
    <property type="entry name" value="DUF1963"/>
    <property type="match status" value="1"/>
</dbReference>
<dbReference type="SUPFAM" id="SSF103032">
    <property type="entry name" value="Hypothetical protein YwqG"/>
    <property type="match status" value="1"/>
</dbReference>
<sequence>MDKTAEALHALARAHLPADVAERWTGLLRPGIRLTAAAGSDPVAARLGGSPELPETMEWPVWEGHGPLSFVGSIDCAELPSGALDPAMPSRGTLEFFYFDGQLDGGEALVLAMEPGTSEGAQVLYVPAGTAVSARKTPADLDPYPEVQLTAQVEMTAPDPYHPLVEQEFALQGRPSSEVHDHPVHGDDFLEALWDLAGDEPEHRVGGHADPVQQPVEFEVAHPALGGRLSWEDPALAAEALGWTLLAQFDTDGAADMMWGDCGVLYWLIRPADLAALRFDRAMFTWQCG</sequence>
<dbReference type="InterPro" id="IPR015315">
    <property type="entry name" value="DUF1963"/>
</dbReference>
<comment type="caution">
    <text evidence="1">The sequence shown here is derived from an EMBL/GenBank/DDBJ whole genome shotgun (WGS) entry which is preliminary data.</text>
</comment>
<dbReference type="PANTHER" id="PTHR36436:SF6">
    <property type="entry name" value="SLL5081 PROTEIN"/>
    <property type="match status" value="1"/>
</dbReference>
<evidence type="ECO:0000313" key="1">
    <source>
        <dbReference type="EMBL" id="MCT2593076.1"/>
    </source>
</evidence>
<name>A0ABT2JYU7_9ACTN</name>
<dbReference type="EMBL" id="JAJAGO010000012">
    <property type="protein sequence ID" value="MCT2593076.1"/>
    <property type="molecule type" value="Genomic_DNA"/>
</dbReference>
<dbReference type="PANTHER" id="PTHR36436">
    <property type="entry name" value="SLL5081 PROTEIN"/>
    <property type="match status" value="1"/>
</dbReference>
<evidence type="ECO:0000313" key="2">
    <source>
        <dbReference type="Proteomes" id="UP001156389"/>
    </source>
</evidence>
<dbReference type="InterPro" id="IPR035948">
    <property type="entry name" value="YwqG-like_sf"/>
</dbReference>
<organism evidence="1 2">
    <name type="scientific">Streptomyces gossypii</name>
    <dbReference type="NCBI Taxonomy" id="2883101"/>
    <lineage>
        <taxon>Bacteria</taxon>
        <taxon>Bacillati</taxon>
        <taxon>Actinomycetota</taxon>
        <taxon>Actinomycetes</taxon>
        <taxon>Kitasatosporales</taxon>
        <taxon>Streptomycetaceae</taxon>
        <taxon>Streptomyces</taxon>
    </lineage>
</organism>
<dbReference type="Gene3D" id="2.30.320.10">
    <property type="entry name" value="YwqG-like"/>
    <property type="match status" value="1"/>
</dbReference>
<dbReference type="Proteomes" id="UP001156389">
    <property type="component" value="Unassembled WGS sequence"/>
</dbReference>
<protein>
    <submittedName>
        <fullName evidence="1">DUF1963 domain-containing protein</fullName>
    </submittedName>
</protein>
<dbReference type="RefSeq" id="WP_260220423.1">
    <property type="nucleotide sequence ID" value="NZ_JAJAGO010000012.1"/>
</dbReference>
<proteinExistence type="predicted"/>
<keyword evidence="2" id="KW-1185">Reference proteome</keyword>